<dbReference type="STRING" id="246786.GS18_0212290"/>
<protein>
    <recommendedName>
        <fullName evidence="3">CsbD-like domain-containing protein</fullName>
    </recommendedName>
</protein>
<dbReference type="AlphaFoldDB" id="A0A084GX17"/>
<feature type="compositionally biased region" description="Basic and acidic residues" evidence="2">
    <location>
        <begin position="53"/>
        <end position="62"/>
    </location>
</feature>
<gene>
    <name evidence="4" type="ORF">GS18_0212290</name>
</gene>
<dbReference type="RefSeq" id="WP_029566802.1">
    <property type="nucleotide sequence ID" value="NZ_CANLZQ010000001.1"/>
</dbReference>
<reference evidence="4 5" key="1">
    <citation type="journal article" date="2005" name="Int. J. Syst. Evol. Microbiol.">
        <title>Bacillus cibi sp. nov., isolated from jeotgal, a traditional Korean fermented seafood.</title>
        <authorList>
            <person name="Yoon J.H."/>
            <person name="Lee C.H."/>
            <person name="Oh T.K."/>
        </authorList>
    </citation>
    <scope>NUCLEOTIDE SEQUENCE [LARGE SCALE GENOMIC DNA]</scope>
    <source>
        <strain evidence="4 5">DSM 16189</strain>
    </source>
</reference>
<comment type="caution">
    <text evidence="4">The sequence shown here is derived from an EMBL/GenBank/DDBJ whole genome shotgun (WGS) entry which is preliminary data.</text>
</comment>
<name>A0A084GX17_METID</name>
<dbReference type="InterPro" id="IPR036629">
    <property type="entry name" value="YjbJ_sf"/>
</dbReference>
<dbReference type="SUPFAM" id="SSF69047">
    <property type="entry name" value="Hypothetical protein YjbJ"/>
    <property type="match status" value="1"/>
</dbReference>
<feature type="compositionally biased region" description="Basic and acidic residues" evidence="2">
    <location>
        <begin position="35"/>
        <end position="45"/>
    </location>
</feature>
<feature type="domain" description="CsbD-like" evidence="3">
    <location>
        <begin position="9"/>
        <end position="57"/>
    </location>
</feature>
<dbReference type="Proteomes" id="UP000028549">
    <property type="component" value="Unassembled WGS sequence"/>
</dbReference>
<evidence type="ECO:0000259" key="3">
    <source>
        <dbReference type="Pfam" id="PF05532"/>
    </source>
</evidence>
<organism evidence="4 5">
    <name type="scientific">Metabacillus indicus</name>
    <name type="common">Bacillus indicus</name>
    <dbReference type="NCBI Taxonomy" id="246786"/>
    <lineage>
        <taxon>Bacteria</taxon>
        <taxon>Bacillati</taxon>
        <taxon>Bacillota</taxon>
        <taxon>Bacilli</taxon>
        <taxon>Bacillales</taxon>
        <taxon>Bacillaceae</taxon>
        <taxon>Metabacillus</taxon>
    </lineage>
</organism>
<dbReference type="Gene3D" id="1.10.1470.10">
    <property type="entry name" value="YjbJ"/>
    <property type="match status" value="1"/>
</dbReference>
<keyword evidence="5" id="KW-1185">Reference proteome</keyword>
<accession>A0A084GX17</accession>
<feature type="compositionally biased region" description="Basic and acidic residues" evidence="2">
    <location>
        <begin position="1"/>
        <end position="12"/>
    </location>
</feature>
<dbReference type="InterPro" id="IPR008462">
    <property type="entry name" value="CsbD"/>
</dbReference>
<feature type="region of interest" description="Disordered" evidence="2">
    <location>
        <begin position="1"/>
        <end position="62"/>
    </location>
</feature>
<evidence type="ECO:0000313" key="5">
    <source>
        <dbReference type="Proteomes" id="UP000028549"/>
    </source>
</evidence>
<dbReference type="EMBL" id="JNVC02000005">
    <property type="protein sequence ID" value="KEZ51879.1"/>
    <property type="molecule type" value="Genomic_DNA"/>
</dbReference>
<evidence type="ECO:0000256" key="1">
    <source>
        <dbReference type="ARBA" id="ARBA00009129"/>
    </source>
</evidence>
<evidence type="ECO:0000313" key="4">
    <source>
        <dbReference type="EMBL" id="KEZ51879.1"/>
    </source>
</evidence>
<proteinExistence type="inferred from homology"/>
<evidence type="ECO:0000256" key="2">
    <source>
        <dbReference type="SAM" id="MobiDB-lite"/>
    </source>
</evidence>
<comment type="similarity">
    <text evidence="1">Belongs to the UPF0337 (CsbD) family.</text>
</comment>
<sequence length="62" mass="6626">MSKDHGMSDKVKGKVNQAKGEVKDQVGNAANNPELQREGKKDKLKGNLQEGAGKAKEGSAKY</sequence>
<dbReference type="Pfam" id="PF05532">
    <property type="entry name" value="CsbD"/>
    <property type="match status" value="1"/>
</dbReference>
<dbReference type="OrthoDB" id="2941817at2"/>